<dbReference type="EMBL" id="CP047394">
    <property type="protein sequence ID" value="QHE62305.1"/>
    <property type="molecule type" value="Genomic_DNA"/>
</dbReference>
<dbReference type="Proteomes" id="UP000465062">
    <property type="component" value="Chromosome"/>
</dbReference>
<gene>
    <name evidence="2" type="ORF">FHE72_15750</name>
</gene>
<protein>
    <submittedName>
        <fullName evidence="2">Uncharacterized protein</fullName>
    </submittedName>
</protein>
<feature type="region of interest" description="Disordered" evidence="1">
    <location>
        <begin position="1"/>
        <end position="22"/>
    </location>
</feature>
<reference evidence="2 3" key="1">
    <citation type="submission" date="2019-06" db="EMBL/GenBank/DDBJ databases">
        <title>An operon consisting of a P-type ATPase gene and a transcriptional regular gene given the different cadmium resistance in Bacillus vietamensis 151-6 and Bacillus marisflavi 151-25.</title>
        <authorList>
            <person name="Yu X."/>
        </authorList>
    </citation>
    <scope>NUCLEOTIDE SEQUENCE [LARGE SCALE GENOMIC DNA]</scope>
    <source>
        <strain evidence="2 3">151-6</strain>
    </source>
</reference>
<sequence>MGERGFKMSLGGNPAAFGEKPAGIGKNSAGLRHYPAIMVENPADIQ</sequence>
<evidence type="ECO:0000313" key="3">
    <source>
        <dbReference type="Proteomes" id="UP000465062"/>
    </source>
</evidence>
<accession>A0A6I6UHC7</accession>
<organism evidence="2 3">
    <name type="scientific">Rossellomorea vietnamensis</name>
    <dbReference type="NCBI Taxonomy" id="218284"/>
    <lineage>
        <taxon>Bacteria</taxon>
        <taxon>Bacillati</taxon>
        <taxon>Bacillota</taxon>
        <taxon>Bacilli</taxon>
        <taxon>Bacillales</taxon>
        <taxon>Bacillaceae</taxon>
        <taxon>Rossellomorea</taxon>
    </lineage>
</organism>
<evidence type="ECO:0000313" key="2">
    <source>
        <dbReference type="EMBL" id="QHE62305.1"/>
    </source>
</evidence>
<dbReference type="KEGG" id="bvq:FHE72_15750"/>
<dbReference type="AlphaFoldDB" id="A0A6I6UHC7"/>
<proteinExistence type="predicted"/>
<dbReference type="RefSeq" id="WP_159362290.1">
    <property type="nucleotide sequence ID" value="NZ_CP047394.1"/>
</dbReference>
<name>A0A6I6UHC7_9BACI</name>
<evidence type="ECO:0000256" key="1">
    <source>
        <dbReference type="SAM" id="MobiDB-lite"/>
    </source>
</evidence>